<keyword evidence="6" id="KW-0670">Pyruvate</keyword>
<evidence type="ECO:0000259" key="5">
    <source>
        <dbReference type="Pfam" id="PF00676"/>
    </source>
</evidence>
<evidence type="ECO:0000256" key="2">
    <source>
        <dbReference type="ARBA" id="ARBA00023002"/>
    </source>
</evidence>
<name>A0A7X0H622_9BACT</name>
<dbReference type="EMBL" id="JACHGY010000001">
    <property type="protein sequence ID" value="MBB6429971.1"/>
    <property type="molecule type" value="Genomic_DNA"/>
</dbReference>
<dbReference type="GO" id="GO:0004739">
    <property type="term" value="F:pyruvate dehydrogenase (acetyl-transferring) activity"/>
    <property type="evidence" value="ECO:0007669"/>
    <property type="project" value="UniProtKB-EC"/>
</dbReference>
<keyword evidence="3" id="KW-0786">Thiamine pyrophosphate</keyword>
<comment type="caution">
    <text evidence="6">The sequence shown here is derived from an EMBL/GenBank/DDBJ whole genome shotgun (WGS) entry which is preliminary data.</text>
</comment>
<feature type="compositionally biased region" description="Polar residues" evidence="4">
    <location>
        <begin position="17"/>
        <end position="31"/>
    </location>
</feature>
<comment type="cofactor">
    <cofactor evidence="1">
        <name>thiamine diphosphate</name>
        <dbReference type="ChEBI" id="CHEBI:58937"/>
    </cofactor>
</comment>
<dbReference type="PANTHER" id="PTHR11516">
    <property type="entry name" value="PYRUVATE DEHYDROGENASE E1 COMPONENT, ALPHA SUBUNIT BACTERIAL AND ORGANELLAR"/>
    <property type="match status" value="1"/>
</dbReference>
<dbReference type="RefSeq" id="WP_221435448.1">
    <property type="nucleotide sequence ID" value="NZ_JACHGY010000001.1"/>
</dbReference>
<dbReference type="Pfam" id="PF00676">
    <property type="entry name" value="E1_dh"/>
    <property type="match status" value="2"/>
</dbReference>
<dbReference type="AlphaFoldDB" id="A0A7X0H622"/>
<protein>
    <submittedName>
        <fullName evidence="6">Pyruvate dehydrogenase E1 component alpha subunit</fullName>
        <ecNumber evidence="6">1.2.4.1</ecNumber>
    </submittedName>
</protein>
<accession>A0A7X0H622</accession>
<dbReference type="Proteomes" id="UP000541810">
    <property type="component" value="Unassembled WGS sequence"/>
</dbReference>
<dbReference type="Gene3D" id="3.40.50.970">
    <property type="match status" value="1"/>
</dbReference>
<dbReference type="InterPro" id="IPR029061">
    <property type="entry name" value="THDP-binding"/>
</dbReference>
<reference evidence="6 7" key="1">
    <citation type="submission" date="2020-08" db="EMBL/GenBank/DDBJ databases">
        <title>Genomic Encyclopedia of Type Strains, Phase IV (KMG-IV): sequencing the most valuable type-strain genomes for metagenomic binning, comparative biology and taxonomic classification.</title>
        <authorList>
            <person name="Goeker M."/>
        </authorList>
    </citation>
    <scope>NUCLEOTIDE SEQUENCE [LARGE SCALE GENOMIC DNA]</scope>
    <source>
        <strain evidence="6 7">DSM 103725</strain>
    </source>
</reference>
<organism evidence="6 7">
    <name type="scientific">Algisphaera agarilytica</name>
    <dbReference type="NCBI Taxonomy" id="1385975"/>
    <lineage>
        <taxon>Bacteria</taxon>
        <taxon>Pseudomonadati</taxon>
        <taxon>Planctomycetota</taxon>
        <taxon>Phycisphaerae</taxon>
        <taxon>Phycisphaerales</taxon>
        <taxon>Phycisphaeraceae</taxon>
        <taxon>Algisphaera</taxon>
    </lineage>
</organism>
<evidence type="ECO:0000313" key="7">
    <source>
        <dbReference type="Proteomes" id="UP000541810"/>
    </source>
</evidence>
<proteinExistence type="predicted"/>
<dbReference type="SUPFAM" id="SSF52518">
    <property type="entry name" value="Thiamin diphosphate-binding fold (THDP-binding)"/>
    <property type="match status" value="1"/>
</dbReference>
<feature type="domain" description="Dehydrogenase E1 component" evidence="5">
    <location>
        <begin position="47"/>
        <end position="260"/>
    </location>
</feature>
<feature type="domain" description="Dehydrogenase E1 component" evidence="5">
    <location>
        <begin position="284"/>
        <end position="367"/>
    </location>
</feature>
<keyword evidence="2 6" id="KW-0560">Oxidoreductase</keyword>
<evidence type="ECO:0000256" key="4">
    <source>
        <dbReference type="SAM" id="MobiDB-lite"/>
    </source>
</evidence>
<dbReference type="InterPro" id="IPR001017">
    <property type="entry name" value="DH_E1"/>
</dbReference>
<evidence type="ECO:0000313" key="6">
    <source>
        <dbReference type="EMBL" id="MBB6429971.1"/>
    </source>
</evidence>
<gene>
    <name evidence="6" type="ORF">HNQ40_001777</name>
</gene>
<dbReference type="GO" id="GO:0006086">
    <property type="term" value="P:pyruvate decarboxylation to acetyl-CoA"/>
    <property type="evidence" value="ECO:0007669"/>
    <property type="project" value="TreeGrafter"/>
</dbReference>
<evidence type="ECO:0000256" key="1">
    <source>
        <dbReference type="ARBA" id="ARBA00001964"/>
    </source>
</evidence>
<dbReference type="InterPro" id="IPR050642">
    <property type="entry name" value="PDH_E1_Alpha_Subunit"/>
</dbReference>
<evidence type="ECO:0000256" key="3">
    <source>
        <dbReference type="ARBA" id="ARBA00023052"/>
    </source>
</evidence>
<sequence length="393" mass="43075">MSTATKDQASAEKASGNAPTSNGASVTSSQDPVADLSNEQLLKMLSDMMLIRRFEERTMQAYQQAKIGGFCHIYIGQEATAVGSIGATNNDDPIVTAYRDHGHALARGMHPNACMAEMYGKVTGCAKGKGGSMHMFDKPNAMYGGHAIVGGQNPLGAGLGWAIQYNAESKVALCYMGDGALNQGATHEAMNLASIYNLPLIFVLENNGYSMGTDIARGTAMAHDQKSRAEAYGLRYFECDGQDVLDTYRTFKAAVDGARNARPINYNEETGKRESIPTYDRDGRTPGPAYVNVKTYRYQGHSMSDPQKYRTKDEVADFKEVDCINRLVNWMIEHDKATQEEITALDKAAQQASKDAIKFAEESPDMPIEELYTDVYVNVFGPYKKGEAHPDFR</sequence>
<keyword evidence="7" id="KW-1185">Reference proteome</keyword>
<dbReference type="EC" id="1.2.4.1" evidence="6"/>
<feature type="region of interest" description="Disordered" evidence="4">
    <location>
        <begin position="1"/>
        <end position="32"/>
    </location>
</feature>
<dbReference type="CDD" id="cd02000">
    <property type="entry name" value="TPP_E1_PDC_ADC_BCADC"/>
    <property type="match status" value="1"/>
</dbReference>
<dbReference type="PANTHER" id="PTHR11516:SF60">
    <property type="entry name" value="PYRUVATE DEHYDROGENASE E1 COMPONENT SUBUNIT ALPHA"/>
    <property type="match status" value="1"/>
</dbReference>